<name>A0A075FX31_9EURY</name>
<accession>A0A075FX31</accession>
<dbReference type="Gene3D" id="3.40.50.150">
    <property type="entry name" value="Vaccinia Virus protein VP39"/>
    <property type="match status" value="1"/>
</dbReference>
<dbReference type="EMBL" id="KF900416">
    <property type="protein sequence ID" value="AIE94182.1"/>
    <property type="molecule type" value="Genomic_DNA"/>
</dbReference>
<dbReference type="SUPFAM" id="SSF53335">
    <property type="entry name" value="S-adenosyl-L-methionine-dependent methyltransferases"/>
    <property type="match status" value="1"/>
</dbReference>
<proteinExistence type="predicted"/>
<organism evidence="1">
    <name type="scientific">uncultured marine group II/III euryarchaeote AD1000_44_A09</name>
    <dbReference type="NCBI Taxonomy" id="1457774"/>
    <lineage>
        <taxon>Archaea</taxon>
        <taxon>Methanobacteriati</taxon>
        <taxon>Methanobacteriota</taxon>
        <taxon>environmental samples</taxon>
    </lineage>
</organism>
<dbReference type="AlphaFoldDB" id="A0A075FX31"/>
<evidence type="ECO:0000313" key="1">
    <source>
        <dbReference type="EMBL" id="AIE94182.1"/>
    </source>
</evidence>
<evidence type="ECO:0008006" key="2">
    <source>
        <dbReference type="Google" id="ProtNLM"/>
    </source>
</evidence>
<reference evidence="1" key="1">
    <citation type="journal article" date="2014" name="Genome Biol. Evol.">
        <title>Pangenome evidence for extensive interdomain horizontal transfer affecting lineage core and shell genes in uncultured planktonic thaumarchaeota and euryarchaeota.</title>
        <authorList>
            <person name="Deschamps P."/>
            <person name="Zivanovic Y."/>
            <person name="Moreira D."/>
            <person name="Rodriguez-Valera F."/>
            <person name="Lopez-Garcia P."/>
        </authorList>
    </citation>
    <scope>NUCLEOTIDE SEQUENCE</scope>
</reference>
<protein>
    <recommendedName>
        <fullName evidence="2">Class I SAM-dependent methyltransferase</fullName>
    </recommendedName>
</protein>
<dbReference type="InterPro" id="IPR029063">
    <property type="entry name" value="SAM-dependent_MTases_sf"/>
</dbReference>
<sequence length="264" mass="28548">MSDIGGGLGLPTMSQREMFERLLGEDESRDSEEPEIAAAIGEQMIHMDLRPLPRSVRTRIRDIASRVPARNVVIVGGGIGHLSAWMMDLWCGDPSSEESVPTNRPETVRIIEEGGKFGVIIDRLLRRYDASSWAQVITRSWTEIAAETQSWNAAGAALPDAARTAPLPQPIDLVIIDLPELDRAQAAAAAFDLLAPGGMLMALEPQVPTGDVGEASQGEEMTSAQQVVASFNRWIEFVRSVDTEHSAAFVELTGGTLGVFLRSA</sequence>